<keyword evidence="2" id="KW-1185">Reference proteome</keyword>
<dbReference type="RefSeq" id="WP_379930362.1">
    <property type="nucleotide sequence ID" value="NZ_JBHUMM010000043.1"/>
</dbReference>
<dbReference type="EMBL" id="JBHUMM010000043">
    <property type="protein sequence ID" value="MFD2672800.1"/>
    <property type="molecule type" value="Genomic_DNA"/>
</dbReference>
<name>A0ABW5RDI5_9BACL</name>
<protein>
    <submittedName>
        <fullName evidence="1">Uncharacterized protein</fullName>
    </submittedName>
</protein>
<accession>A0ABW5RDI5</accession>
<organism evidence="1 2">
    <name type="scientific">Marinicrinis sediminis</name>
    <dbReference type="NCBI Taxonomy" id="1652465"/>
    <lineage>
        <taxon>Bacteria</taxon>
        <taxon>Bacillati</taxon>
        <taxon>Bacillota</taxon>
        <taxon>Bacilli</taxon>
        <taxon>Bacillales</taxon>
        <taxon>Paenibacillaceae</taxon>
    </lineage>
</organism>
<dbReference type="Proteomes" id="UP001597497">
    <property type="component" value="Unassembled WGS sequence"/>
</dbReference>
<comment type="caution">
    <text evidence="1">The sequence shown here is derived from an EMBL/GenBank/DDBJ whole genome shotgun (WGS) entry which is preliminary data.</text>
</comment>
<proteinExistence type="predicted"/>
<sequence>MAESIEEIKRMVDELTEELRQYRIERGLPHEPPEDFVDEALSIILVERLFPFYPIAVKYAKLVAGGTYHSIDMSIFEKYESLAKLLAQSKADGVRSYVTGVGIILNEMRSINKSIDTGRTDDINLSSKLSLIEVAMLGFQMGKHDLYSDYQSDNPVAHRERLRQEVEMLKADPERLQAAEEAAWTHYESIKHLI</sequence>
<reference evidence="2" key="1">
    <citation type="journal article" date="2019" name="Int. J. Syst. Evol. Microbiol.">
        <title>The Global Catalogue of Microorganisms (GCM) 10K type strain sequencing project: providing services to taxonomists for standard genome sequencing and annotation.</title>
        <authorList>
            <consortium name="The Broad Institute Genomics Platform"/>
            <consortium name="The Broad Institute Genome Sequencing Center for Infectious Disease"/>
            <person name="Wu L."/>
            <person name="Ma J."/>
        </authorList>
    </citation>
    <scope>NUCLEOTIDE SEQUENCE [LARGE SCALE GENOMIC DNA]</scope>
    <source>
        <strain evidence="2">KCTC 33676</strain>
    </source>
</reference>
<evidence type="ECO:0000313" key="2">
    <source>
        <dbReference type="Proteomes" id="UP001597497"/>
    </source>
</evidence>
<evidence type="ECO:0000313" key="1">
    <source>
        <dbReference type="EMBL" id="MFD2672800.1"/>
    </source>
</evidence>
<gene>
    <name evidence="1" type="ORF">ACFSUC_14625</name>
</gene>